<dbReference type="Pfam" id="PF04427">
    <property type="entry name" value="Brix"/>
    <property type="match status" value="1"/>
</dbReference>
<gene>
    <name evidence="9" type="primary">ORF70220</name>
</gene>
<comment type="subcellular location">
    <subcellularLocation>
        <location evidence="1 6">Nucleus</location>
        <location evidence="1 6">Nucleolus</location>
    </subcellularLocation>
</comment>
<name>A0A0B6ZLT6_9EUPU</name>
<evidence type="ECO:0000256" key="1">
    <source>
        <dbReference type="ARBA" id="ARBA00004604"/>
    </source>
</evidence>
<dbReference type="AlphaFoldDB" id="A0A0B6ZLT6"/>
<dbReference type="GO" id="GO:0005730">
    <property type="term" value="C:nucleolus"/>
    <property type="evidence" value="ECO:0007669"/>
    <property type="project" value="UniProtKB-SubCell"/>
</dbReference>
<evidence type="ECO:0000313" key="9">
    <source>
        <dbReference type="EMBL" id="CEK69433.1"/>
    </source>
</evidence>
<evidence type="ECO:0000256" key="3">
    <source>
        <dbReference type="ARBA" id="ARBA00020387"/>
    </source>
</evidence>
<evidence type="ECO:0000259" key="8">
    <source>
        <dbReference type="PROSITE" id="PS50833"/>
    </source>
</evidence>
<dbReference type="SMART" id="SM00879">
    <property type="entry name" value="Brix"/>
    <property type="match status" value="1"/>
</dbReference>
<accession>A0A0B6ZLT6</accession>
<comment type="similarity">
    <text evidence="2 6">Belongs to the RPF2 family.</text>
</comment>
<feature type="non-terminal residue" evidence="9">
    <location>
        <position position="1"/>
    </location>
</feature>
<dbReference type="PANTHER" id="PTHR12728">
    <property type="entry name" value="BRIX DOMAIN CONTAINING PROTEIN"/>
    <property type="match status" value="1"/>
</dbReference>
<feature type="compositionally biased region" description="Basic and acidic residues" evidence="7">
    <location>
        <begin position="315"/>
        <end position="325"/>
    </location>
</feature>
<dbReference type="GO" id="GO:0000027">
    <property type="term" value="P:ribosomal large subunit assembly"/>
    <property type="evidence" value="ECO:0007669"/>
    <property type="project" value="InterPro"/>
</dbReference>
<keyword evidence="4 6" id="KW-0539">Nucleus</keyword>
<dbReference type="InterPro" id="IPR039770">
    <property type="entry name" value="Rpf2"/>
</dbReference>
<evidence type="ECO:0000256" key="7">
    <source>
        <dbReference type="SAM" id="MobiDB-lite"/>
    </source>
</evidence>
<evidence type="ECO:0000256" key="2">
    <source>
        <dbReference type="ARBA" id="ARBA00010782"/>
    </source>
</evidence>
<evidence type="ECO:0000256" key="5">
    <source>
        <dbReference type="ARBA" id="ARBA00030889"/>
    </source>
</evidence>
<evidence type="ECO:0000256" key="6">
    <source>
        <dbReference type="RuleBase" id="RU367086"/>
    </source>
</evidence>
<feature type="region of interest" description="Disordered" evidence="7">
    <location>
        <begin position="273"/>
        <end position="338"/>
    </location>
</feature>
<proteinExistence type="inferred from homology"/>
<dbReference type="GO" id="GO:0000463">
    <property type="term" value="P:maturation of LSU-rRNA from tricistronic rRNA transcript (SSU-rRNA, 5.8S rRNA, LSU-rRNA)"/>
    <property type="evidence" value="ECO:0007669"/>
    <property type="project" value="TreeGrafter"/>
</dbReference>
<dbReference type="InterPro" id="IPR007109">
    <property type="entry name" value="Brix"/>
</dbReference>
<dbReference type="PROSITE" id="PS50833">
    <property type="entry name" value="BRIX"/>
    <property type="match status" value="1"/>
</dbReference>
<dbReference type="PANTHER" id="PTHR12728:SF0">
    <property type="entry name" value="RIBOSOME PRODUCTION FACTOR 2 HOMOLOG"/>
    <property type="match status" value="1"/>
</dbReference>
<feature type="compositionally biased region" description="Basic residues" evidence="7">
    <location>
        <begin position="329"/>
        <end position="338"/>
    </location>
</feature>
<feature type="domain" description="Brix" evidence="8">
    <location>
        <begin position="58"/>
        <end position="261"/>
    </location>
</feature>
<reference evidence="9" key="1">
    <citation type="submission" date="2014-12" db="EMBL/GenBank/DDBJ databases">
        <title>Insight into the proteome of Arion vulgaris.</title>
        <authorList>
            <person name="Aradska J."/>
            <person name="Bulat T."/>
            <person name="Smidak R."/>
            <person name="Sarate P."/>
            <person name="Gangsoo J."/>
            <person name="Sialana F."/>
            <person name="Bilban M."/>
            <person name="Lubec G."/>
        </authorList>
    </citation>
    <scope>NUCLEOTIDE SEQUENCE</scope>
    <source>
        <tissue evidence="9">Skin</tissue>
    </source>
</reference>
<organism evidence="9">
    <name type="scientific">Arion vulgaris</name>
    <dbReference type="NCBI Taxonomy" id="1028688"/>
    <lineage>
        <taxon>Eukaryota</taxon>
        <taxon>Metazoa</taxon>
        <taxon>Spiralia</taxon>
        <taxon>Lophotrochozoa</taxon>
        <taxon>Mollusca</taxon>
        <taxon>Gastropoda</taxon>
        <taxon>Heterobranchia</taxon>
        <taxon>Euthyneura</taxon>
        <taxon>Panpulmonata</taxon>
        <taxon>Eupulmonata</taxon>
        <taxon>Stylommatophora</taxon>
        <taxon>Helicina</taxon>
        <taxon>Arionoidea</taxon>
        <taxon>Arionidae</taxon>
        <taxon>Arion</taxon>
    </lineage>
</organism>
<dbReference type="EMBL" id="HACG01022568">
    <property type="protein sequence ID" value="CEK69433.1"/>
    <property type="molecule type" value="Transcribed_RNA"/>
</dbReference>
<feature type="compositionally biased region" description="Basic residues" evidence="7">
    <location>
        <begin position="305"/>
        <end position="314"/>
    </location>
</feature>
<protein>
    <recommendedName>
        <fullName evidence="3 6">Ribosome production factor 2 homolog</fullName>
    </recommendedName>
    <alternativeName>
        <fullName evidence="5 6">Ribosome biogenesis protein RPF2 homolog</fullName>
    </alternativeName>
</protein>
<dbReference type="GO" id="GO:0019843">
    <property type="term" value="F:rRNA binding"/>
    <property type="evidence" value="ECO:0007669"/>
    <property type="project" value="UniProtKB-UniRule"/>
</dbReference>
<evidence type="ECO:0000256" key="4">
    <source>
        <dbReference type="ARBA" id="ARBA00023242"/>
    </source>
</evidence>
<sequence length="338" mass="38389">QVHSNQPVSTFACSVSCLTFHESFLTLLLKMQRIVKPKTQQGRRALEKKEPKVHENTKNTLFLRGGNTSLTITQALKELHTLKKPNATLFSKKNATRPFEDQSTVEFFSSKADCSLFMFGCHSKKRPNNLVIGRLFDGQVLDMAEFGVDKFVSMNSIKTQKTAVGLKPCVVISGDFFEENDDAKRLKNLFIDFFRGENVNKVCLTGLEHVLSVHAVNGKIYIRNYRVLLKKSGSRTPRVELEFMGPSLDLSMRRTRYASDDLFKRALKKPLTAKPKKKKNISRDDLGNKLGRVHMKTQNFEKLQARKLKGLKRKGPAEKKTKKTDTGVAKRRKIDPVS</sequence>